<comment type="pathway">
    <text evidence="2">Secondary metabolite biosynthesis.</text>
</comment>
<keyword evidence="6" id="KW-0560">Oxidoreductase</keyword>
<dbReference type="GO" id="GO:0004497">
    <property type="term" value="F:monooxygenase activity"/>
    <property type="evidence" value="ECO:0007669"/>
    <property type="project" value="UniProtKB-KW"/>
</dbReference>
<organism evidence="10 11">
    <name type="scientific">Claviceps purpurea (strain 20.1)</name>
    <name type="common">Ergot fungus</name>
    <name type="synonym">Sphacelia segetum</name>
    <dbReference type="NCBI Taxonomy" id="1111077"/>
    <lineage>
        <taxon>Eukaryota</taxon>
        <taxon>Fungi</taxon>
        <taxon>Dikarya</taxon>
        <taxon>Ascomycota</taxon>
        <taxon>Pezizomycotina</taxon>
        <taxon>Sordariomycetes</taxon>
        <taxon>Hypocreomycetidae</taxon>
        <taxon>Hypocreales</taxon>
        <taxon>Clavicipitaceae</taxon>
        <taxon>Claviceps</taxon>
    </lineage>
</organism>
<reference evidence="10 11" key="1">
    <citation type="journal article" date="2013" name="PLoS Genet.">
        <title>Plant-symbiotic fungi as chemical engineers: Multi-genome analysis of the Clavicipitaceae reveals dynamics of alkaloid loci.</title>
        <authorList>
            <person name="Schardl C.L."/>
            <person name="Young C.A."/>
            <person name="Hesse U."/>
            <person name="Amyotte S.G."/>
            <person name="Andreeva K."/>
            <person name="Calie P.J."/>
            <person name="Fleetwood D.J."/>
            <person name="Haws D.C."/>
            <person name="Moore N."/>
            <person name="Oeser B."/>
            <person name="Panaccione D.G."/>
            <person name="Schweri K.K."/>
            <person name="Voisey C.R."/>
            <person name="Farman M.L."/>
            <person name="Jaromczyk J.W."/>
            <person name="Roe B.A."/>
            <person name="O'Sullivan D.M."/>
            <person name="Scott B."/>
            <person name="Tudzynski P."/>
            <person name="An Z."/>
            <person name="Arnaoudova E.G."/>
            <person name="Bullock C.T."/>
            <person name="Charlton N.D."/>
            <person name="Chen L."/>
            <person name="Cox M."/>
            <person name="Dinkins R.D."/>
            <person name="Florea S."/>
            <person name="Glenn A.E."/>
            <person name="Gordon A."/>
            <person name="Gueldener U."/>
            <person name="Harris D.R."/>
            <person name="Hollin W."/>
            <person name="Jaromczyk J."/>
            <person name="Johnson R.D."/>
            <person name="Khan A.K."/>
            <person name="Leistner E."/>
            <person name="Leuchtmann A."/>
            <person name="Li C."/>
            <person name="Liu J."/>
            <person name="Liu J."/>
            <person name="Liu M."/>
            <person name="Mace W."/>
            <person name="Machado C."/>
            <person name="Nagabhyru P."/>
            <person name="Pan J."/>
            <person name="Schmid J."/>
            <person name="Sugawara K."/>
            <person name="Steiner U."/>
            <person name="Takach J.E."/>
            <person name="Tanaka E."/>
            <person name="Webb J.S."/>
            <person name="Wilson E.V."/>
            <person name="Wiseman J.L."/>
            <person name="Yoshida R."/>
            <person name="Zeng Z."/>
        </authorList>
    </citation>
    <scope>NUCLEOTIDE SEQUENCE [LARGE SCALE GENOMIC DNA]</scope>
    <source>
        <strain evidence="10 11">20.1</strain>
    </source>
</reference>
<dbReference type="Proteomes" id="UP000016801">
    <property type="component" value="Unassembled WGS sequence"/>
</dbReference>
<keyword evidence="7" id="KW-0408">Iron</keyword>
<dbReference type="STRING" id="1111077.M1WEM2"/>
<keyword evidence="11" id="KW-1185">Reference proteome</keyword>
<feature type="transmembrane region" description="Helical" evidence="9">
    <location>
        <begin position="12"/>
        <end position="30"/>
    </location>
</feature>
<evidence type="ECO:0000256" key="1">
    <source>
        <dbReference type="ARBA" id="ARBA00001971"/>
    </source>
</evidence>
<evidence type="ECO:0000313" key="10">
    <source>
        <dbReference type="EMBL" id="CCE32888.1"/>
    </source>
</evidence>
<evidence type="ECO:0000256" key="6">
    <source>
        <dbReference type="ARBA" id="ARBA00023002"/>
    </source>
</evidence>
<keyword evidence="9" id="KW-0472">Membrane</keyword>
<evidence type="ECO:0000256" key="8">
    <source>
        <dbReference type="ARBA" id="ARBA00023033"/>
    </source>
</evidence>
<keyword evidence="9" id="KW-0812">Transmembrane</keyword>
<accession>M1WEM2</accession>
<protein>
    <submittedName>
        <fullName evidence="10">Uncharacterized protein</fullName>
    </submittedName>
</protein>
<dbReference type="AlphaFoldDB" id="M1WEM2"/>
<comment type="similarity">
    <text evidence="3">Belongs to the cytochrome P450 family.</text>
</comment>
<evidence type="ECO:0000256" key="3">
    <source>
        <dbReference type="ARBA" id="ARBA00010617"/>
    </source>
</evidence>
<evidence type="ECO:0000313" key="11">
    <source>
        <dbReference type="Proteomes" id="UP000016801"/>
    </source>
</evidence>
<sequence length="136" mass="15278">MGLPQVYGSSDIRNALTLAAVTILALLYGFQWLKPQPFRLVNGKKFGELTNVRAKKEFMFGARKLIAKGLALAPGSPFRVIGDVGEILILPPKYAYEIRNHDHLSFTKAAFKRFEGKSKVEAYCNCKHAQDDYSKR</sequence>
<evidence type="ECO:0000256" key="9">
    <source>
        <dbReference type="SAM" id="Phobius"/>
    </source>
</evidence>
<dbReference type="OrthoDB" id="5038528at2759"/>
<name>M1WEM2_CLAP2</name>
<dbReference type="PANTHER" id="PTHR46206:SF2">
    <property type="entry name" value="CYTOCHROME P450 MONOOXYGENASE AUSG-RELATED"/>
    <property type="match status" value="1"/>
</dbReference>
<evidence type="ECO:0000256" key="2">
    <source>
        <dbReference type="ARBA" id="ARBA00005179"/>
    </source>
</evidence>
<keyword evidence="9" id="KW-1133">Transmembrane helix</keyword>
<keyword evidence="5" id="KW-0479">Metal-binding</keyword>
<dbReference type="HOGENOM" id="CLU_1875225_0_0_1"/>
<gene>
    <name evidence="10" type="ORF">CPUR_06754</name>
</gene>
<comment type="cofactor">
    <cofactor evidence="1">
        <name>heme</name>
        <dbReference type="ChEBI" id="CHEBI:30413"/>
    </cofactor>
</comment>
<dbReference type="PANTHER" id="PTHR46206">
    <property type="entry name" value="CYTOCHROME P450"/>
    <property type="match status" value="1"/>
</dbReference>
<proteinExistence type="inferred from homology"/>
<evidence type="ECO:0000256" key="5">
    <source>
        <dbReference type="ARBA" id="ARBA00022723"/>
    </source>
</evidence>
<comment type="caution">
    <text evidence="10">The sequence shown here is derived from an EMBL/GenBank/DDBJ whole genome shotgun (WGS) entry which is preliminary data.</text>
</comment>
<keyword evidence="4" id="KW-0349">Heme</keyword>
<dbReference type="VEuPathDB" id="FungiDB:CPUR_06754"/>
<dbReference type="EMBL" id="CAGA01000048">
    <property type="protein sequence ID" value="CCE32888.1"/>
    <property type="molecule type" value="Genomic_DNA"/>
</dbReference>
<evidence type="ECO:0000256" key="7">
    <source>
        <dbReference type="ARBA" id="ARBA00023004"/>
    </source>
</evidence>
<dbReference type="GO" id="GO:0046872">
    <property type="term" value="F:metal ion binding"/>
    <property type="evidence" value="ECO:0007669"/>
    <property type="project" value="UniProtKB-KW"/>
</dbReference>
<keyword evidence="8" id="KW-0503">Monooxygenase</keyword>
<evidence type="ECO:0000256" key="4">
    <source>
        <dbReference type="ARBA" id="ARBA00022617"/>
    </source>
</evidence>